<keyword evidence="2" id="KW-1185">Reference proteome</keyword>
<accession>A0ABP1DDJ8</accession>
<dbReference type="Proteomes" id="UP001497453">
    <property type="component" value="Chromosome 4"/>
</dbReference>
<reference evidence="2" key="1">
    <citation type="submission" date="2024-04" db="EMBL/GenBank/DDBJ databases">
        <authorList>
            <person name="Shaw F."/>
            <person name="Minotto A."/>
        </authorList>
    </citation>
    <scope>NUCLEOTIDE SEQUENCE [LARGE SCALE GENOMIC DNA]</scope>
</reference>
<evidence type="ECO:0000313" key="2">
    <source>
        <dbReference type="Proteomes" id="UP001497453"/>
    </source>
</evidence>
<protein>
    <submittedName>
        <fullName evidence="1">Uncharacterized protein</fullName>
    </submittedName>
</protein>
<gene>
    <name evidence="1" type="ORF">GFSPODELE1_LOCUS5649</name>
</gene>
<proteinExistence type="predicted"/>
<sequence>MPCLCLRSFLPHCRTPSERRCHTGTHQTLPLPSASRPIRLSICALHVGSCPSDDSHSDMTLLAVACPRVPRKIHDSDTYQPRCTCYLSEEANNVDRLCHVPRGIGRQLLDSAGTRSYIRAQRISQEIGCIDRYHVSKPCVRFLRGTTVLNYIRSPGLINAGPSLGTAYVQSGRGHRTV</sequence>
<evidence type="ECO:0000313" key="1">
    <source>
        <dbReference type="EMBL" id="CAL1705933.1"/>
    </source>
</evidence>
<name>A0ABP1DDJ8_9APHY</name>
<dbReference type="EMBL" id="OZ037947">
    <property type="protein sequence ID" value="CAL1705933.1"/>
    <property type="molecule type" value="Genomic_DNA"/>
</dbReference>
<organism evidence="1 2">
    <name type="scientific">Somion occarium</name>
    <dbReference type="NCBI Taxonomy" id="3059160"/>
    <lineage>
        <taxon>Eukaryota</taxon>
        <taxon>Fungi</taxon>
        <taxon>Dikarya</taxon>
        <taxon>Basidiomycota</taxon>
        <taxon>Agaricomycotina</taxon>
        <taxon>Agaricomycetes</taxon>
        <taxon>Polyporales</taxon>
        <taxon>Cerrenaceae</taxon>
        <taxon>Somion</taxon>
    </lineage>
</organism>